<organism evidence="1 2">
    <name type="scientific">Serratia liquefaciens</name>
    <dbReference type="NCBI Taxonomy" id="614"/>
    <lineage>
        <taxon>Bacteria</taxon>
        <taxon>Pseudomonadati</taxon>
        <taxon>Pseudomonadota</taxon>
        <taxon>Gammaproteobacteria</taxon>
        <taxon>Enterobacterales</taxon>
        <taxon>Yersiniaceae</taxon>
        <taxon>Serratia</taxon>
    </lineage>
</organism>
<evidence type="ECO:0000313" key="2">
    <source>
        <dbReference type="Proteomes" id="UP000595237"/>
    </source>
</evidence>
<proteinExistence type="predicted"/>
<reference evidence="1 2" key="1">
    <citation type="submission" date="2021-01" db="EMBL/GenBank/DDBJ databases">
        <title>FDA dAtabase for Regulatory Grade micrObial Sequences (FDA-ARGOS): Supporting development and validation of Infectious Disease Dx tests.</title>
        <authorList>
            <person name="Blissenbach B."/>
            <person name="Krut O."/>
            <person name="Tallon L."/>
            <person name="Sadzewicz L."/>
            <person name="Zhao X."/>
            <person name="Boylan J."/>
            <person name="Ott S."/>
            <person name="Bowen H."/>
            <person name="Vavikolanu K."/>
            <person name="Mehta A."/>
            <person name="Aluvathingal J."/>
            <person name="Nadendla S."/>
            <person name="Yan Y."/>
            <person name="Sichtig H."/>
        </authorList>
    </citation>
    <scope>NUCLEOTIDE SEQUENCE [LARGE SCALE GENOMIC DNA]</scope>
    <source>
        <strain evidence="1 2">FDAARGOS_1081</strain>
    </source>
</reference>
<dbReference type="RefSeq" id="WP_128865732.1">
    <property type="nucleotide sequence ID" value="NZ_CADDTP010000013.1"/>
</dbReference>
<sequence>MVAAPPLSLGAPVFKGATDADVMTYFKQLSRSENMQSAKVVPGKGTVYSLKVTEGPSAGSTLTLRDFSTSAQQTGAKWTIDLMTPSINGGRRVEIKFK</sequence>
<dbReference type="EMBL" id="CP068148">
    <property type="protein sequence ID" value="QQU55954.1"/>
    <property type="molecule type" value="Genomic_DNA"/>
</dbReference>
<dbReference type="Proteomes" id="UP000595237">
    <property type="component" value="Chromosome"/>
</dbReference>
<dbReference type="GeneID" id="41061114"/>
<protein>
    <submittedName>
        <fullName evidence="1">Uncharacterized protein</fullName>
    </submittedName>
</protein>
<keyword evidence="2" id="KW-1185">Reference proteome</keyword>
<evidence type="ECO:0000313" key="1">
    <source>
        <dbReference type="EMBL" id="QQU55954.1"/>
    </source>
</evidence>
<gene>
    <name evidence="1" type="ORF">I6I38_02760</name>
</gene>
<name>A0ABX7D5B5_SERLI</name>
<accession>A0ABX7D5B5</accession>